<dbReference type="Proteomes" id="UP000063781">
    <property type="component" value="Chromosome"/>
</dbReference>
<sequence>MLNEFLNHQLTTNVIFVEVEKGYEEFIFESIKEKNEGNVLLKPDVKTFNQVLTNNLIVVLNLISETISNKNDSNKIVIEKLIVDLFANKYIKEIINKSEYQQIVDSMMERYIIDYATLNRYSLRRNKQNIVDQHIHRDK</sequence>
<evidence type="ECO:0000313" key="1">
    <source>
        <dbReference type="EMBL" id="AMC93996.1"/>
    </source>
</evidence>
<dbReference type="Pfam" id="PF20217">
    <property type="entry name" value="DUF6577"/>
    <property type="match status" value="1"/>
</dbReference>
<protein>
    <submittedName>
        <fullName evidence="1">Uncharacterized protein</fullName>
    </submittedName>
</protein>
<dbReference type="AlphaFoldDB" id="A0A0X8H0W4"/>
<dbReference type="InterPro" id="IPR046484">
    <property type="entry name" value="DUF6577"/>
</dbReference>
<dbReference type="EMBL" id="CP013213">
    <property type="protein sequence ID" value="AMC93996.1"/>
    <property type="molecule type" value="Genomic_DNA"/>
</dbReference>
<organism evidence="1 2">
    <name type="scientific">Erysipelothrix larvae</name>
    <dbReference type="NCBI Taxonomy" id="1514105"/>
    <lineage>
        <taxon>Bacteria</taxon>
        <taxon>Bacillati</taxon>
        <taxon>Bacillota</taxon>
        <taxon>Erysipelotrichia</taxon>
        <taxon>Erysipelotrichales</taxon>
        <taxon>Erysipelotrichaceae</taxon>
        <taxon>Erysipelothrix</taxon>
    </lineage>
</organism>
<name>A0A0X8H0W4_9FIRM</name>
<dbReference type="KEGG" id="erl:AOC36_08350"/>
<proteinExistence type="predicted"/>
<reference evidence="1 2" key="1">
    <citation type="submission" date="2015-10" db="EMBL/GenBank/DDBJ databases">
        <title>Erysipelothrix larvae sp. LV19 isolated from the larval gut of the rhinoceros beetle, Trypoxylus dichotomus.</title>
        <authorList>
            <person name="Lim S."/>
            <person name="Kim B.-C."/>
        </authorList>
    </citation>
    <scope>NUCLEOTIDE SEQUENCE [LARGE SCALE GENOMIC DNA]</scope>
    <source>
        <strain evidence="1 2">LV19</strain>
    </source>
</reference>
<keyword evidence="2" id="KW-1185">Reference proteome</keyword>
<gene>
    <name evidence="1" type="ORF">AOC36_08350</name>
</gene>
<dbReference type="OrthoDB" id="9815589at2"/>
<accession>A0A0X8H0W4</accession>
<dbReference type="STRING" id="1514105.AOC36_08350"/>
<evidence type="ECO:0000313" key="2">
    <source>
        <dbReference type="Proteomes" id="UP000063781"/>
    </source>
</evidence>